<reference evidence="2 3" key="1">
    <citation type="submission" date="2016-10" db="EMBL/GenBank/DDBJ databases">
        <authorList>
            <person name="de Groot N.N."/>
        </authorList>
    </citation>
    <scope>NUCLEOTIDE SEQUENCE [LARGE SCALE GENOMIC DNA]</scope>
    <source>
        <strain evidence="2 3">CGMCC 1.3702</strain>
    </source>
</reference>
<gene>
    <name evidence="2" type="ORF">SAMN04488072_101405</name>
</gene>
<evidence type="ECO:0000256" key="1">
    <source>
        <dbReference type="ARBA" id="ARBA00006718"/>
    </source>
</evidence>
<dbReference type="Proteomes" id="UP000198642">
    <property type="component" value="Unassembled WGS sequence"/>
</dbReference>
<dbReference type="STRING" id="237679.SAMN04488072_101405"/>
<dbReference type="PIRSF" id="PIRSF034852">
    <property type="entry name" value="UCP034852"/>
    <property type="match status" value="1"/>
</dbReference>
<organism evidence="2 3">
    <name type="scientific">Lentibacillus halodurans</name>
    <dbReference type="NCBI Taxonomy" id="237679"/>
    <lineage>
        <taxon>Bacteria</taxon>
        <taxon>Bacillati</taxon>
        <taxon>Bacillota</taxon>
        <taxon>Bacilli</taxon>
        <taxon>Bacillales</taxon>
        <taxon>Bacillaceae</taxon>
        <taxon>Lentibacillus</taxon>
    </lineage>
</organism>
<sequence>MNLRITNKAAKWYKEEFEADDQSCLRFFVRYGFGGQIPGFTLAVAQDTPVDIYASNSVEGITFFIESKDAWYFDGKDLTIQLNERKQEPVFIYS</sequence>
<protein>
    <submittedName>
        <fullName evidence="2">Uncharacterized protein YneR</fullName>
    </submittedName>
</protein>
<proteinExistence type="inferred from homology"/>
<dbReference type="RefSeq" id="WP_090232797.1">
    <property type="nucleotide sequence ID" value="NZ_FOJW01000001.1"/>
</dbReference>
<dbReference type="OrthoDB" id="1645729at2"/>
<dbReference type="InterPro" id="IPR008326">
    <property type="entry name" value="PdhI-like"/>
</dbReference>
<dbReference type="AlphaFoldDB" id="A0A1I0VHP5"/>
<evidence type="ECO:0000313" key="2">
    <source>
        <dbReference type="EMBL" id="SFA75460.1"/>
    </source>
</evidence>
<dbReference type="InterPro" id="IPR035903">
    <property type="entry name" value="HesB-like_dom_sf"/>
</dbReference>
<dbReference type="EMBL" id="FOJW01000001">
    <property type="protein sequence ID" value="SFA75460.1"/>
    <property type="molecule type" value="Genomic_DNA"/>
</dbReference>
<comment type="similarity">
    <text evidence="1">Belongs to the HesB/IscA family.</text>
</comment>
<keyword evidence="3" id="KW-1185">Reference proteome</keyword>
<dbReference type="SUPFAM" id="SSF89360">
    <property type="entry name" value="HesB-like domain"/>
    <property type="match status" value="1"/>
</dbReference>
<evidence type="ECO:0000313" key="3">
    <source>
        <dbReference type="Proteomes" id="UP000198642"/>
    </source>
</evidence>
<name>A0A1I0VHP5_9BACI</name>
<accession>A0A1I0VHP5</accession>